<name>A0A0N0VCV2_LEPPY</name>
<evidence type="ECO:0000256" key="1">
    <source>
        <dbReference type="SAM" id="MobiDB-lite"/>
    </source>
</evidence>
<protein>
    <submittedName>
        <fullName evidence="2">Uncharacterized protein</fullName>
    </submittedName>
</protein>
<feature type="region of interest" description="Disordered" evidence="1">
    <location>
        <begin position="69"/>
        <end position="108"/>
    </location>
</feature>
<gene>
    <name evidence="2" type="ORF">ABB37_09714</name>
</gene>
<dbReference type="VEuPathDB" id="TriTrypDB:LpyrH10_34_0170"/>
<feature type="compositionally biased region" description="Basic and acidic residues" evidence="1">
    <location>
        <begin position="98"/>
        <end position="108"/>
    </location>
</feature>
<accession>A0A0N0VCV2</accession>
<dbReference type="RefSeq" id="XP_015652021.1">
    <property type="nucleotide sequence ID" value="XM_015809346.1"/>
</dbReference>
<dbReference type="OMA" id="AGHANSC"/>
<evidence type="ECO:0000313" key="2">
    <source>
        <dbReference type="EMBL" id="KPA73582.1"/>
    </source>
</evidence>
<keyword evidence="3" id="KW-1185">Reference proteome</keyword>
<reference evidence="2 3" key="1">
    <citation type="submission" date="2015-07" db="EMBL/GenBank/DDBJ databases">
        <title>High-quality genome of monoxenous trypanosomatid Leptomonas pyrrhocoris.</title>
        <authorList>
            <person name="Flegontov P."/>
            <person name="Butenko A."/>
            <person name="Firsov S."/>
            <person name="Vlcek C."/>
            <person name="Logacheva M.D."/>
            <person name="Field M."/>
            <person name="Filatov D."/>
            <person name="Flegontova O."/>
            <person name="Gerasimov E."/>
            <person name="Jackson A.P."/>
            <person name="Kelly S."/>
            <person name="Opperdoes F."/>
            <person name="O'Reilly A."/>
            <person name="Votypka J."/>
            <person name="Yurchenko V."/>
            <person name="Lukes J."/>
        </authorList>
    </citation>
    <scope>NUCLEOTIDE SEQUENCE [LARGE SCALE GENOMIC DNA]</scope>
    <source>
        <strain evidence="2">H10</strain>
    </source>
</reference>
<dbReference type="OrthoDB" id="277671at2759"/>
<proteinExistence type="predicted"/>
<feature type="compositionally biased region" description="Low complexity" evidence="1">
    <location>
        <begin position="76"/>
        <end position="95"/>
    </location>
</feature>
<dbReference type="Proteomes" id="UP000037923">
    <property type="component" value="Unassembled WGS sequence"/>
</dbReference>
<dbReference type="EMBL" id="LGTL01000034">
    <property type="protein sequence ID" value="KPA73582.1"/>
    <property type="molecule type" value="Genomic_DNA"/>
</dbReference>
<comment type="caution">
    <text evidence="2">The sequence shown here is derived from an EMBL/GenBank/DDBJ whole genome shotgun (WGS) entry which is preliminary data.</text>
</comment>
<evidence type="ECO:0000313" key="3">
    <source>
        <dbReference type="Proteomes" id="UP000037923"/>
    </source>
</evidence>
<organism evidence="2 3">
    <name type="scientific">Leptomonas pyrrhocoris</name>
    <name type="common">Firebug parasite</name>
    <dbReference type="NCBI Taxonomy" id="157538"/>
    <lineage>
        <taxon>Eukaryota</taxon>
        <taxon>Discoba</taxon>
        <taxon>Euglenozoa</taxon>
        <taxon>Kinetoplastea</taxon>
        <taxon>Metakinetoplastina</taxon>
        <taxon>Trypanosomatida</taxon>
        <taxon>Trypanosomatidae</taxon>
        <taxon>Leishmaniinae</taxon>
        <taxon>Leptomonas</taxon>
    </lineage>
</organism>
<sequence length="138" mass="15614">MPYHATGESRDSYITGVRPGCRYGAAHDVEKRRDNLPDNVFSYIKEGAQWEQRQQRIDEEARARTRLEMFARPPKARGGAAAGSSSGSPQATASSQVRRLEQESANRERHAALTELYARERQEWEEKLGNRGLAIQRA</sequence>
<dbReference type="GeneID" id="26909997"/>
<dbReference type="AlphaFoldDB" id="A0A0N0VCV2"/>